<dbReference type="InterPro" id="IPR000719">
    <property type="entry name" value="Prot_kinase_dom"/>
</dbReference>
<evidence type="ECO:0000256" key="12">
    <source>
        <dbReference type="ARBA" id="ARBA00048679"/>
    </source>
</evidence>
<dbReference type="SUPFAM" id="SSF103243">
    <property type="entry name" value="KA1-like"/>
    <property type="match status" value="1"/>
</dbReference>
<feature type="domain" description="UBA" evidence="16">
    <location>
        <begin position="244"/>
        <end position="283"/>
    </location>
</feature>
<dbReference type="SMART" id="SM00165">
    <property type="entry name" value="UBA"/>
    <property type="match status" value="1"/>
</dbReference>
<evidence type="ECO:0000256" key="7">
    <source>
        <dbReference type="ARBA" id="ARBA00022741"/>
    </source>
</evidence>
<dbReference type="InterPro" id="IPR028375">
    <property type="entry name" value="KA1/Ssp2_C"/>
</dbReference>
<dbReference type="FunFam" id="3.30.310.80:FF:000001">
    <property type="entry name" value="Non-specific serine/threonine protein kinase"/>
    <property type="match status" value="1"/>
</dbReference>
<dbReference type="Proteomes" id="UP000694725">
    <property type="component" value="Unplaced"/>
</dbReference>
<dbReference type="Gene3D" id="1.10.510.10">
    <property type="entry name" value="Transferase(Phosphotransferase) domain 1"/>
    <property type="match status" value="2"/>
</dbReference>
<dbReference type="CDD" id="cd12196">
    <property type="entry name" value="MARK1-3_C"/>
    <property type="match status" value="1"/>
</dbReference>
<dbReference type="Gene3D" id="1.10.8.10">
    <property type="entry name" value="DNA helicase RuvA subunit, C-terminal domain"/>
    <property type="match status" value="1"/>
</dbReference>
<keyword evidence="8" id="KW-0418">Kinase</keyword>
<dbReference type="InterPro" id="IPR011009">
    <property type="entry name" value="Kinase-like_dom_sf"/>
</dbReference>
<evidence type="ECO:0000256" key="3">
    <source>
        <dbReference type="ARBA" id="ARBA00012513"/>
    </source>
</evidence>
<feature type="compositionally biased region" description="Basic and acidic residues" evidence="14">
    <location>
        <begin position="11"/>
        <end position="28"/>
    </location>
</feature>
<evidence type="ECO:0000256" key="4">
    <source>
        <dbReference type="ARBA" id="ARBA00022527"/>
    </source>
</evidence>
<dbReference type="SUPFAM" id="SSF56112">
    <property type="entry name" value="Protein kinase-like (PK-like)"/>
    <property type="match status" value="1"/>
</dbReference>
<feature type="region of interest" description="Disordered" evidence="14">
    <location>
        <begin position="288"/>
        <end position="522"/>
    </location>
</feature>
<evidence type="ECO:0000256" key="9">
    <source>
        <dbReference type="ARBA" id="ARBA00022840"/>
    </source>
</evidence>
<dbReference type="FunFam" id="1.10.510.10:FF:000571">
    <property type="entry name" value="Maternal embryonic leucine zipper kinase"/>
    <property type="match status" value="1"/>
</dbReference>
<dbReference type="Pfam" id="PF00069">
    <property type="entry name" value="Pkinase"/>
    <property type="match status" value="1"/>
</dbReference>
<feature type="domain" description="KA1" evidence="17">
    <location>
        <begin position="607"/>
        <end position="656"/>
    </location>
</feature>
<dbReference type="PANTHER" id="PTHR24346">
    <property type="entry name" value="MAP/MICROTUBULE AFFINITY-REGULATING KINASE"/>
    <property type="match status" value="1"/>
</dbReference>
<dbReference type="PROSITE" id="PS00107">
    <property type="entry name" value="PROTEIN_KINASE_ATP"/>
    <property type="match status" value="1"/>
</dbReference>
<keyword evidence="9 13" id="KW-0067">ATP-binding</keyword>
<dbReference type="Pfam" id="PF02149">
    <property type="entry name" value="KA1"/>
    <property type="match status" value="1"/>
</dbReference>
<evidence type="ECO:0000256" key="11">
    <source>
        <dbReference type="ARBA" id="ARBA00047899"/>
    </source>
</evidence>
<keyword evidence="7 13" id="KW-0547">Nucleotide-binding</keyword>
<feature type="compositionally biased region" description="Polar residues" evidence="14">
    <location>
        <begin position="309"/>
        <end position="318"/>
    </location>
</feature>
<dbReference type="GO" id="GO:0042995">
    <property type="term" value="C:cell projection"/>
    <property type="evidence" value="ECO:0007669"/>
    <property type="project" value="UniProtKB-SubCell"/>
</dbReference>
<evidence type="ECO:0000259" key="17">
    <source>
        <dbReference type="PROSITE" id="PS50032"/>
    </source>
</evidence>
<evidence type="ECO:0000313" key="18">
    <source>
        <dbReference type="Ensembl" id="ENSSSCP00065018629.1"/>
    </source>
</evidence>
<comment type="subcellular location">
    <subcellularLocation>
        <location evidence="1">Cell projection</location>
    </subcellularLocation>
</comment>
<proteinExistence type="inferred from homology"/>
<dbReference type="Gene3D" id="3.30.310.80">
    <property type="entry name" value="Kinase associated domain 1, KA1"/>
    <property type="match status" value="1"/>
</dbReference>
<evidence type="ECO:0000259" key="15">
    <source>
        <dbReference type="PROSITE" id="PS50011"/>
    </source>
</evidence>
<evidence type="ECO:0000256" key="10">
    <source>
        <dbReference type="ARBA" id="ARBA00023273"/>
    </source>
</evidence>
<dbReference type="Ensembl" id="ENSSSCT00065043754.1">
    <property type="protein sequence ID" value="ENSSSCP00065018629.1"/>
    <property type="gene ID" value="ENSSSCG00065032271.1"/>
</dbReference>
<dbReference type="FunFam" id="1.10.8.10:FF:000005">
    <property type="entry name" value="Non-specific serine/threonine protein kinase"/>
    <property type="match status" value="1"/>
</dbReference>
<dbReference type="InterPro" id="IPR015940">
    <property type="entry name" value="UBA"/>
</dbReference>
<protein>
    <recommendedName>
        <fullName evidence="3">non-specific serine/threonine protein kinase</fullName>
        <ecNumber evidence="3">2.7.11.1</ecNumber>
    </recommendedName>
</protein>
<feature type="compositionally biased region" description="Polar residues" evidence="14">
    <location>
        <begin position="502"/>
        <end position="522"/>
    </location>
</feature>
<dbReference type="EC" id="2.7.11.1" evidence="3"/>
<feature type="region of interest" description="Disordered" evidence="14">
    <location>
        <begin position="1"/>
        <end position="36"/>
    </location>
</feature>
<feature type="binding site" evidence="13">
    <location>
        <position position="85"/>
    </location>
    <ligand>
        <name>ATP</name>
        <dbReference type="ChEBI" id="CHEBI:30616"/>
    </ligand>
</feature>
<keyword evidence="5" id="KW-0597">Phosphoprotein</keyword>
<accession>A0A8D1YCI6</accession>
<evidence type="ECO:0000256" key="13">
    <source>
        <dbReference type="PROSITE-ProRule" id="PRU10141"/>
    </source>
</evidence>
<dbReference type="PROSITE" id="PS50030">
    <property type="entry name" value="UBA"/>
    <property type="match status" value="1"/>
</dbReference>
<evidence type="ECO:0000256" key="14">
    <source>
        <dbReference type="SAM" id="MobiDB-lite"/>
    </source>
</evidence>
<dbReference type="InterPro" id="IPR017441">
    <property type="entry name" value="Protein_kinase_ATP_BS"/>
</dbReference>
<feature type="compositionally biased region" description="Polar residues" evidence="14">
    <location>
        <begin position="408"/>
        <end position="431"/>
    </location>
</feature>
<reference evidence="18" key="1">
    <citation type="submission" date="2025-08" db="UniProtKB">
        <authorList>
            <consortium name="Ensembl"/>
        </authorList>
    </citation>
    <scope>IDENTIFICATION</scope>
</reference>
<evidence type="ECO:0000256" key="5">
    <source>
        <dbReference type="ARBA" id="ARBA00022553"/>
    </source>
</evidence>
<comment type="similarity">
    <text evidence="2">Belongs to the protein kinase superfamily. CAMK Ser/Thr protein kinase family. SNF1 subfamily.</text>
</comment>
<organism evidence="18 19">
    <name type="scientific">Sus scrofa</name>
    <name type="common">Pig</name>
    <dbReference type="NCBI Taxonomy" id="9823"/>
    <lineage>
        <taxon>Eukaryota</taxon>
        <taxon>Metazoa</taxon>
        <taxon>Chordata</taxon>
        <taxon>Craniata</taxon>
        <taxon>Vertebrata</taxon>
        <taxon>Euteleostomi</taxon>
        <taxon>Mammalia</taxon>
        <taxon>Eutheria</taxon>
        <taxon>Laurasiatheria</taxon>
        <taxon>Artiodactyla</taxon>
        <taxon>Suina</taxon>
        <taxon>Suidae</taxon>
        <taxon>Sus</taxon>
    </lineage>
</organism>
<evidence type="ECO:0000256" key="1">
    <source>
        <dbReference type="ARBA" id="ARBA00004316"/>
    </source>
</evidence>
<evidence type="ECO:0000256" key="6">
    <source>
        <dbReference type="ARBA" id="ARBA00022679"/>
    </source>
</evidence>
<dbReference type="GO" id="GO:0004674">
    <property type="term" value="F:protein serine/threonine kinase activity"/>
    <property type="evidence" value="ECO:0007669"/>
    <property type="project" value="UniProtKB-KW"/>
</dbReference>
<keyword evidence="6" id="KW-0808">Transferase</keyword>
<feature type="compositionally biased region" description="Low complexity" evidence="14">
    <location>
        <begin position="292"/>
        <end position="303"/>
    </location>
</feature>
<dbReference type="PANTHER" id="PTHR24346:SF1">
    <property type="entry name" value="MAP_MICROTUBULE AFFINITY-REGULATING KINASE 3"/>
    <property type="match status" value="1"/>
</dbReference>
<feature type="domain" description="Protein kinase" evidence="15">
    <location>
        <begin position="56"/>
        <end position="347"/>
    </location>
</feature>
<dbReference type="PROSITE" id="PS50032">
    <property type="entry name" value="KA1"/>
    <property type="match status" value="1"/>
</dbReference>
<evidence type="ECO:0000259" key="16">
    <source>
        <dbReference type="PROSITE" id="PS50030"/>
    </source>
</evidence>
<evidence type="ECO:0000313" key="19">
    <source>
        <dbReference type="Proteomes" id="UP000694725"/>
    </source>
</evidence>
<evidence type="ECO:0000256" key="2">
    <source>
        <dbReference type="ARBA" id="ARBA00006234"/>
    </source>
</evidence>
<dbReference type="FunFam" id="3.30.200.20:FF:000003">
    <property type="entry name" value="Non-specific serine/threonine protein kinase"/>
    <property type="match status" value="1"/>
</dbReference>
<dbReference type="Pfam" id="PF00627">
    <property type="entry name" value="UBA"/>
    <property type="match status" value="1"/>
</dbReference>
<dbReference type="GO" id="GO:0005524">
    <property type="term" value="F:ATP binding"/>
    <property type="evidence" value="ECO:0007669"/>
    <property type="project" value="UniProtKB-UniRule"/>
</dbReference>
<keyword evidence="4" id="KW-0723">Serine/threonine-protein kinase</keyword>
<dbReference type="AlphaFoldDB" id="A0A8D1YCI6"/>
<sequence length="656" mass="73585">MSTRTPLPTVNERDTENHTSHGDGRQEVTSRTGRSGARCRNSIASCADEQPHIGNYRLLKTIGKGNFAKVKLARHILTGREVAIKIIDKTQLNPTSLQKLFREVRIMKILNHPNIVKLFEVIETDKTLYLIMEYASGGEVFDYLVAHGRMKEKEARAKFRQIVSAVQYCHQKRIVHRDLKELRERVLRGKYRIPFYMSTDCENLLKRFLVLNPIKRGTLEQIMKDRWINAGHEEDELKPFVEPELDIADQKRIVGMGYSQEEIQESLSKMKYDEITATYLLLGRKSSELDASDSSSSSNLSLAKVRPSSDLNNSTGQSPHHKVQRSVSSSQKQRRYSDHAGPAVPSVVAYPKRSQTSTADSDLKEDGIPSRKPSGSAVGGKGIAPASPMLGNASNPNKADIPERKKSSTVPSSNTASGGMTRRNTYVCSERTTADRHSVIQNGKENSAVPDQRAPVASTHSISSATTPDRTRFPRGTASRSTFHGQPRERRTATYNGPPASPSLSHEATPLSQNRSRGSTNLFSKLTSKLTRRNMSFRFIKSRNVSAEQKEENKEAKPHSLCFTWSVKTTSSMDPNDMMREIRKVLDANNCDYEQRERFLLFCVHGDGHAENLVQWEMEVCKLPRLSLNGVRFKRISGTSIAFKNIASKIANELKL</sequence>
<gene>
    <name evidence="18" type="primary">MARK3</name>
</gene>
<evidence type="ECO:0000256" key="8">
    <source>
        <dbReference type="ARBA" id="ARBA00022777"/>
    </source>
</evidence>
<comment type="catalytic activity">
    <reaction evidence="12">
        <text>L-seryl-[protein] + ATP = O-phospho-L-seryl-[protein] + ADP + H(+)</text>
        <dbReference type="Rhea" id="RHEA:17989"/>
        <dbReference type="Rhea" id="RHEA-COMP:9863"/>
        <dbReference type="Rhea" id="RHEA-COMP:11604"/>
        <dbReference type="ChEBI" id="CHEBI:15378"/>
        <dbReference type="ChEBI" id="CHEBI:29999"/>
        <dbReference type="ChEBI" id="CHEBI:30616"/>
        <dbReference type="ChEBI" id="CHEBI:83421"/>
        <dbReference type="ChEBI" id="CHEBI:456216"/>
        <dbReference type="EC" id="2.7.11.1"/>
    </reaction>
</comment>
<keyword evidence="10" id="KW-0966">Cell projection</keyword>
<dbReference type="Gene3D" id="3.30.200.20">
    <property type="entry name" value="Phosphorylase Kinase, domain 1"/>
    <property type="match status" value="1"/>
</dbReference>
<name>A0A8D1YCI6_PIG</name>
<comment type="catalytic activity">
    <reaction evidence="11">
        <text>L-threonyl-[protein] + ATP = O-phospho-L-threonyl-[protein] + ADP + H(+)</text>
        <dbReference type="Rhea" id="RHEA:46608"/>
        <dbReference type="Rhea" id="RHEA-COMP:11060"/>
        <dbReference type="Rhea" id="RHEA-COMP:11605"/>
        <dbReference type="ChEBI" id="CHEBI:15378"/>
        <dbReference type="ChEBI" id="CHEBI:30013"/>
        <dbReference type="ChEBI" id="CHEBI:30616"/>
        <dbReference type="ChEBI" id="CHEBI:61977"/>
        <dbReference type="ChEBI" id="CHEBI:456216"/>
        <dbReference type="EC" id="2.7.11.1"/>
    </reaction>
</comment>
<dbReference type="InterPro" id="IPR001772">
    <property type="entry name" value="KA1_dom"/>
</dbReference>
<dbReference type="PROSITE" id="PS50011">
    <property type="entry name" value="PROTEIN_KINASE_DOM"/>
    <property type="match status" value="1"/>
</dbReference>
<feature type="compositionally biased region" description="Polar residues" evidence="14">
    <location>
        <begin position="458"/>
        <end position="468"/>
    </location>
</feature>